<dbReference type="GO" id="GO:0031624">
    <property type="term" value="F:ubiquitin conjugating enzyme binding"/>
    <property type="evidence" value="ECO:0007669"/>
    <property type="project" value="TreeGrafter"/>
</dbReference>
<dbReference type="AlphaFoldDB" id="A0A9P0BKA3"/>
<dbReference type="SUPFAM" id="SSF57850">
    <property type="entry name" value="RING/U-box"/>
    <property type="match status" value="1"/>
</dbReference>
<dbReference type="OrthoDB" id="6677380at2759"/>
<reference evidence="5" key="1">
    <citation type="submission" date="2021-12" db="EMBL/GenBank/DDBJ databases">
        <authorList>
            <person name="King R."/>
        </authorList>
    </citation>
    <scope>NUCLEOTIDE SEQUENCE</scope>
</reference>
<dbReference type="GO" id="GO:0008270">
    <property type="term" value="F:zinc ion binding"/>
    <property type="evidence" value="ECO:0007669"/>
    <property type="project" value="UniProtKB-KW"/>
</dbReference>
<dbReference type="EMBL" id="OV121140">
    <property type="protein sequence ID" value="CAH0564862.1"/>
    <property type="molecule type" value="Genomic_DNA"/>
</dbReference>
<dbReference type="GO" id="GO:0043161">
    <property type="term" value="P:proteasome-mediated ubiquitin-dependent protein catabolic process"/>
    <property type="evidence" value="ECO:0007669"/>
    <property type="project" value="TreeGrafter"/>
</dbReference>
<dbReference type="GO" id="GO:0005737">
    <property type="term" value="C:cytoplasm"/>
    <property type="evidence" value="ECO:0007669"/>
    <property type="project" value="TreeGrafter"/>
</dbReference>
<dbReference type="GO" id="GO:0061630">
    <property type="term" value="F:ubiquitin protein ligase activity"/>
    <property type="evidence" value="ECO:0007669"/>
    <property type="project" value="TreeGrafter"/>
</dbReference>
<dbReference type="Pfam" id="PF21362">
    <property type="entry name" value="Sina_RING"/>
    <property type="match status" value="1"/>
</dbReference>
<proteinExistence type="predicted"/>
<dbReference type="InterPro" id="IPR013083">
    <property type="entry name" value="Znf_RING/FYVE/PHD"/>
</dbReference>
<gene>
    <name evidence="5" type="ORF">MELIAE_LOCUS13310</name>
</gene>
<evidence type="ECO:0000256" key="2">
    <source>
        <dbReference type="ARBA" id="ARBA00022771"/>
    </source>
</evidence>
<evidence type="ECO:0000313" key="6">
    <source>
        <dbReference type="Proteomes" id="UP001154078"/>
    </source>
</evidence>
<accession>A0A9P0BKA3</accession>
<evidence type="ECO:0000313" key="5">
    <source>
        <dbReference type="EMBL" id="CAH0564862.1"/>
    </source>
</evidence>
<dbReference type="PANTHER" id="PTHR45877">
    <property type="entry name" value="E3 UBIQUITIN-PROTEIN LIGASE SIAH2"/>
    <property type="match status" value="1"/>
</dbReference>
<evidence type="ECO:0000256" key="1">
    <source>
        <dbReference type="ARBA" id="ARBA00022723"/>
    </source>
</evidence>
<feature type="domain" description="E3 ubiquitin-protein ligase Sina-like RING finger" evidence="4">
    <location>
        <begin position="10"/>
        <end position="44"/>
    </location>
</feature>
<dbReference type="PANTHER" id="PTHR45877:SF2">
    <property type="entry name" value="E3 UBIQUITIN-PROTEIN LIGASE SINA-RELATED"/>
    <property type="match status" value="1"/>
</dbReference>
<sequence>MDNLDNLCECPACLEILRGKIYICNKGHSFCEGCSKNLQKCALCQGGMTTQRNLLMENAISEILKIKSNPNLRNLLNQKDFTCNSCIKFMNSSIYVGEDGCKYCQVCWSGSKNKIKSVTEKLPHFQKIKTEDGKINGGDITTCPVSSCKCTFSRHFLLPHIFLEHSKLIRNVTRRKRSYTLQVKHKNHTGVYFLNFCKKLFTLYYTFTIDTEKVFLELVPVEYKDSKKLDFFIKNAWFNNSSRLHLFDIHFNLIF</sequence>
<dbReference type="Proteomes" id="UP001154078">
    <property type="component" value="Chromosome 9"/>
</dbReference>
<organism evidence="5 6">
    <name type="scientific">Brassicogethes aeneus</name>
    <name type="common">Rape pollen beetle</name>
    <name type="synonym">Meligethes aeneus</name>
    <dbReference type="NCBI Taxonomy" id="1431903"/>
    <lineage>
        <taxon>Eukaryota</taxon>
        <taxon>Metazoa</taxon>
        <taxon>Ecdysozoa</taxon>
        <taxon>Arthropoda</taxon>
        <taxon>Hexapoda</taxon>
        <taxon>Insecta</taxon>
        <taxon>Pterygota</taxon>
        <taxon>Neoptera</taxon>
        <taxon>Endopterygota</taxon>
        <taxon>Coleoptera</taxon>
        <taxon>Polyphaga</taxon>
        <taxon>Cucujiformia</taxon>
        <taxon>Nitidulidae</taxon>
        <taxon>Meligethinae</taxon>
        <taxon>Brassicogethes</taxon>
    </lineage>
</organism>
<dbReference type="InterPro" id="IPR004162">
    <property type="entry name" value="SINA-like_animal"/>
</dbReference>
<keyword evidence="3" id="KW-0862">Zinc</keyword>
<keyword evidence="2" id="KW-0863">Zinc-finger</keyword>
<dbReference type="Gene3D" id="3.30.40.10">
    <property type="entry name" value="Zinc/RING finger domain, C3HC4 (zinc finger)"/>
    <property type="match status" value="1"/>
</dbReference>
<name>A0A9P0BKA3_BRAAE</name>
<evidence type="ECO:0000259" key="4">
    <source>
        <dbReference type="Pfam" id="PF21362"/>
    </source>
</evidence>
<dbReference type="InterPro" id="IPR049548">
    <property type="entry name" value="Sina-like_RING"/>
</dbReference>
<keyword evidence="6" id="KW-1185">Reference proteome</keyword>
<protein>
    <recommendedName>
        <fullName evidence="4">E3 ubiquitin-protein ligase Sina-like RING finger domain-containing protein</fullName>
    </recommendedName>
</protein>
<evidence type="ECO:0000256" key="3">
    <source>
        <dbReference type="ARBA" id="ARBA00022833"/>
    </source>
</evidence>
<keyword evidence="1" id="KW-0479">Metal-binding</keyword>